<dbReference type="Pfam" id="PF06470">
    <property type="entry name" value="SMC_hinge"/>
    <property type="match status" value="1"/>
</dbReference>
<dbReference type="GO" id="GO:0005634">
    <property type="term" value="C:nucleus"/>
    <property type="evidence" value="ECO:0007669"/>
    <property type="project" value="UniProtKB-SubCell"/>
</dbReference>
<dbReference type="Gene3D" id="1.20.1060.20">
    <property type="match status" value="1"/>
</dbReference>
<dbReference type="GO" id="GO:0051301">
    <property type="term" value="P:cell division"/>
    <property type="evidence" value="ECO:0007669"/>
    <property type="project" value="UniProtKB-KW"/>
</dbReference>
<dbReference type="SMART" id="SM00968">
    <property type="entry name" value="SMC_hinge"/>
    <property type="match status" value="1"/>
</dbReference>
<comment type="subcellular location">
    <subcellularLocation>
        <location evidence="1 7">Nucleus</location>
    </subcellularLocation>
</comment>
<dbReference type="PIRSF" id="PIRSF005719">
    <property type="entry name" value="SMC"/>
    <property type="match status" value="1"/>
</dbReference>
<keyword evidence="5 7" id="KW-0539">Nucleus</keyword>
<feature type="coiled-coil region" evidence="8">
    <location>
        <begin position="452"/>
        <end position="507"/>
    </location>
</feature>
<feature type="coiled-coil region" evidence="8">
    <location>
        <begin position="202"/>
        <end position="260"/>
    </location>
</feature>
<dbReference type="GO" id="GO:0007062">
    <property type="term" value="P:sister chromatid cohesion"/>
    <property type="evidence" value="ECO:0007669"/>
    <property type="project" value="TreeGrafter"/>
</dbReference>
<evidence type="ECO:0000256" key="3">
    <source>
        <dbReference type="ARBA" id="ARBA00022776"/>
    </source>
</evidence>
<feature type="coiled-coil region" evidence="8">
    <location>
        <begin position="304"/>
        <end position="331"/>
    </location>
</feature>
<feature type="compositionally biased region" description="Basic residues" evidence="9">
    <location>
        <begin position="1082"/>
        <end position="1108"/>
    </location>
</feature>
<dbReference type="SUPFAM" id="SSF52540">
    <property type="entry name" value="P-loop containing nucleoside triphosphate hydrolases"/>
    <property type="match status" value="1"/>
</dbReference>
<keyword evidence="4 8" id="KW-0175">Coiled coil</keyword>
<feature type="region of interest" description="Disordered" evidence="9">
    <location>
        <begin position="1466"/>
        <end position="1496"/>
    </location>
</feature>
<keyword evidence="3" id="KW-0498">Mitosis</keyword>
<evidence type="ECO:0000256" key="8">
    <source>
        <dbReference type="SAM" id="Coils"/>
    </source>
</evidence>
<feature type="region of interest" description="Disordered" evidence="9">
    <location>
        <begin position="637"/>
        <end position="665"/>
    </location>
</feature>
<keyword evidence="6" id="KW-0131">Cell cycle</keyword>
<feature type="compositionally biased region" description="Gly residues" evidence="9">
    <location>
        <begin position="1473"/>
        <end position="1486"/>
    </location>
</feature>
<dbReference type="PANTHER" id="PTHR18937">
    <property type="entry name" value="STRUCTURAL MAINTENANCE OF CHROMOSOMES SMC FAMILY MEMBER"/>
    <property type="match status" value="1"/>
</dbReference>
<dbReference type="Proteomes" id="UP000613740">
    <property type="component" value="Unassembled WGS sequence"/>
</dbReference>
<dbReference type="Gene3D" id="3.40.50.300">
    <property type="entry name" value="P-loop containing nucleotide triphosphate hydrolases"/>
    <property type="match status" value="2"/>
</dbReference>
<comment type="caution">
    <text evidence="11">The sequence shown here is derived from an EMBL/GenBank/DDBJ whole genome shotgun (WGS) entry which is preliminary data.</text>
</comment>
<feature type="coiled-coil region" evidence="8">
    <location>
        <begin position="911"/>
        <end position="987"/>
    </location>
</feature>
<evidence type="ECO:0000256" key="2">
    <source>
        <dbReference type="ARBA" id="ARBA00022618"/>
    </source>
</evidence>
<evidence type="ECO:0000259" key="10">
    <source>
        <dbReference type="SMART" id="SM00968"/>
    </source>
</evidence>
<dbReference type="GO" id="GO:0008278">
    <property type="term" value="C:cohesin complex"/>
    <property type="evidence" value="ECO:0007669"/>
    <property type="project" value="TreeGrafter"/>
</dbReference>
<feature type="compositionally biased region" description="Acidic residues" evidence="9">
    <location>
        <begin position="1417"/>
        <end position="1430"/>
    </location>
</feature>
<sequence length="1524" mass="160789">MAADVTYNYSMGRIDRLEVENFKSYRGRQFIGPFKPFTAVIGPNGSGKSNLMDAISFVLGVRTTQLRGSLKELLYSDGTPGGVQARRGYVKLVYVVEERAPNARPGDPPVERELVFARHIVPASGGAGAGADPDAGGAAASYKSEFRVDDRAVTWEAYAQRLAGLGILVKVRNFLVFQGDIEAVASKSPAGLTQLFEQISGSEALKERFEAAAAEKATAEEKVSLLFIRRKQLLLEVKAKKREKEEAEKHAAAAEELRLLKSDLAVWQLVAEGRQLGEALDDQRTAEEALAALQHKTSDSDGKLDALKRKAAGFKKDIASLEKKMKKVQAERDKKSPGLLKAKDELGRVTRFLKTGARTAADKDKAVAEQEKKLRKLERELEKLKQDEAALEAEVAAHYAAHDRTAAGGGLDSAAMQSEYAELKARVGAETSKQDGERRALQSEQDADRDQLSHLREALNQLTARAEQLRAQAAEAVAKQEGVAGLLEDLRRELSEKQAARIRAAEDRTRTNAQRQSLTAKQLAVEQKLEGIRLDRNQSRRERDMAEMAEELKRRFPGSVFGKLVTLAKPVNPRYQLALQVAMQRDLDGVVVDTEATAKACIQVLRDEKKPRMDFLPLSFLKVRPINEALRQNLGAGGAAAGGGGGGGGGRGGGRERHREAATSTSTARLALDLLHIADPRHERAFAYALGDTVICDGEDEARRLAFGGGGGGGGGQARLKVVTLQGTLITKRGTMTGGSAPPDARAARWDEGEVSRLRQEAEQLAAALEALPSARQQVEAEQALVGEISGLGSRIKYTEAEAKESGSKIAGLQAGAQRAEDEAARKRPAVQQLEAALAAREARIQALTSSINAVADRLMSDFSRRAGVANIREWEERHAAFEAGVAERRRELQHRATSTRTQLEYERTHLDKLKSAAAAAAAEVAESTARQAELEAQVAAAQEAAAAAEGEQSEITQQMDALRKQVAAVEAEAADIKAAAAELGRRAGELRRTAAGAAAAAEERAGRMLDLVNAARLDQVKLPAKRGEQDDEIEDADEEPDGRDEEDMEEAGSGSDSGDDEEEDEEADGGGDAAMCDEGRGRKRKAAAAKGKGKGKKGGAARGKKRARTEAGGGGGAAAAAKGGGDGRFIDLDELVAGLPAGGGAGGGGDAAGASGGAGGAGGAGEEEGGGGGGGGPSQAAAAATAALAATMVRLVGLLDTRRLTKAQLAATSARERERVRSELEGRVAAAAAELAAAAAPNLRAGEQYEAVRERERAQLAELQAAQSASGAAAEAFARLRGQRHDLFAAAFRHISEQISAIYKDLTRSSTHPLGGQAYLHLENEEEPYAGGIKYTAIPPAKRFRDMEQLSGGEKSVAALALLFAIHSFRPSPFFVLDEVDAALDAANVARVAHYIRRRTRRRQRGAAAAAGGGGGEEDGEEAEEEEGGGGEGGGARGFQSIVISLKDIFYEKADALVGVCRDLGDPQQQQQGGGGGGGGGGSSAGPGAAAAATAHHLRAAGASCSKTFTFDLSSFEEPEPDV</sequence>
<feature type="compositionally biased region" description="Acidic residues" evidence="9">
    <location>
        <begin position="1030"/>
        <end position="1051"/>
    </location>
</feature>
<feature type="domain" description="SMC hinge" evidence="10">
    <location>
        <begin position="558"/>
        <end position="706"/>
    </location>
</feature>
<evidence type="ECO:0000256" key="4">
    <source>
        <dbReference type="ARBA" id="ARBA00023054"/>
    </source>
</evidence>
<gene>
    <name evidence="11" type="ORF">HYH02_002574</name>
</gene>
<organism evidence="11 12">
    <name type="scientific">Chlamydomonas schloesseri</name>
    <dbReference type="NCBI Taxonomy" id="2026947"/>
    <lineage>
        <taxon>Eukaryota</taxon>
        <taxon>Viridiplantae</taxon>
        <taxon>Chlorophyta</taxon>
        <taxon>core chlorophytes</taxon>
        <taxon>Chlorophyceae</taxon>
        <taxon>CS clade</taxon>
        <taxon>Chlamydomonadales</taxon>
        <taxon>Chlamydomonadaceae</taxon>
        <taxon>Chlamydomonas</taxon>
    </lineage>
</organism>
<dbReference type="Pfam" id="PF02463">
    <property type="entry name" value="SMC_N"/>
    <property type="match status" value="2"/>
</dbReference>
<evidence type="ECO:0000256" key="5">
    <source>
        <dbReference type="ARBA" id="ARBA00023242"/>
    </source>
</evidence>
<dbReference type="PANTHER" id="PTHR18937:SF12">
    <property type="entry name" value="STRUCTURAL MAINTENANCE OF CHROMOSOMES PROTEIN"/>
    <property type="match status" value="1"/>
</dbReference>
<feature type="region of interest" description="Disordered" evidence="9">
    <location>
        <begin position="1023"/>
        <end position="1126"/>
    </location>
</feature>
<dbReference type="InterPro" id="IPR010935">
    <property type="entry name" value="SMC_hinge"/>
</dbReference>
<evidence type="ECO:0000256" key="1">
    <source>
        <dbReference type="ARBA" id="ARBA00004123"/>
    </source>
</evidence>
<feature type="compositionally biased region" description="Acidic residues" evidence="9">
    <location>
        <begin position="1058"/>
        <end position="1070"/>
    </location>
</feature>
<dbReference type="EMBL" id="JAEHOD010000004">
    <property type="protein sequence ID" value="KAG2453251.1"/>
    <property type="molecule type" value="Genomic_DNA"/>
</dbReference>
<feature type="compositionally biased region" description="Gly residues" evidence="9">
    <location>
        <begin position="1112"/>
        <end position="1126"/>
    </location>
</feature>
<feature type="region of interest" description="Disordered" evidence="9">
    <location>
        <begin position="1404"/>
        <end position="1437"/>
    </location>
</feature>
<feature type="compositionally biased region" description="Gly residues" evidence="9">
    <location>
        <begin position="637"/>
        <end position="652"/>
    </location>
</feature>
<dbReference type="InterPro" id="IPR024704">
    <property type="entry name" value="SMC"/>
</dbReference>
<dbReference type="OrthoDB" id="5575062at2759"/>
<keyword evidence="12" id="KW-1185">Reference proteome</keyword>
<dbReference type="GO" id="GO:0003677">
    <property type="term" value="F:DNA binding"/>
    <property type="evidence" value="ECO:0007669"/>
    <property type="project" value="TreeGrafter"/>
</dbReference>
<feature type="region of interest" description="Disordered" evidence="9">
    <location>
        <begin position="1145"/>
        <end position="1180"/>
    </location>
</feature>
<dbReference type="GO" id="GO:0005524">
    <property type="term" value="F:ATP binding"/>
    <property type="evidence" value="ECO:0007669"/>
    <property type="project" value="InterPro"/>
</dbReference>
<reference evidence="11" key="1">
    <citation type="journal article" date="2020" name="bioRxiv">
        <title>Comparative genomics of Chlamydomonas.</title>
        <authorList>
            <person name="Craig R.J."/>
            <person name="Hasan A.R."/>
            <person name="Ness R.W."/>
            <person name="Keightley P.D."/>
        </authorList>
    </citation>
    <scope>NUCLEOTIDE SEQUENCE</scope>
    <source>
        <strain evidence="11">CCAP 11/173</strain>
    </source>
</reference>
<feature type="coiled-coil region" evidence="8">
    <location>
        <begin position="360"/>
        <end position="401"/>
    </location>
</feature>
<feature type="region of interest" description="Disordered" evidence="9">
    <location>
        <begin position="427"/>
        <end position="450"/>
    </location>
</feature>
<keyword evidence="2" id="KW-0132">Cell division</keyword>
<comment type="similarity">
    <text evidence="7">Belongs to the SMC family.</text>
</comment>
<protein>
    <recommendedName>
        <fullName evidence="7">Structural maintenance of chromosomes protein</fullName>
    </recommendedName>
</protein>
<dbReference type="InterPro" id="IPR027417">
    <property type="entry name" value="P-loop_NTPase"/>
</dbReference>
<name>A0A835WTB4_9CHLO</name>
<evidence type="ECO:0000256" key="9">
    <source>
        <dbReference type="SAM" id="MobiDB-lite"/>
    </source>
</evidence>
<dbReference type="Gene3D" id="3.30.70.1620">
    <property type="match status" value="1"/>
</dbReference>
<dbReference type="InterPro" id="IPR036277">
    <property type="entry name" value="SMC_hinge_sf"/>
</dbReference>
<evidence type="ECO:0000256" key="6">
    <source>
        <dbReference type="ARBA" id="ARBA00023306"/>
    </source>
</evidence>
<evidence type="ECO:0000256" key="7">
    <source>
        <dbReference type="PIRNR" id="PIRNR005719"/>
    </source>
</evidence>
<dbReference type="InterPro" id="IPR003395">
    <property type="entry name" value="RecF/RecN/SMC_N"/>
</dbReference>
<evidence type="ECO:0000313" key="12">
    <source>
        <dbReference type="Proteomes" id="UP000613740"/>
    </source>
</evidence>
<evidence type="ECO:0000313" key="11">
    <source>
        <dbReference type="EMBL" id="KAG2453251.1"/>
    </source>
</evidence>
<feature type="compositionally biased region" description="Low complexity" evidence="9">
    <location>
        <begin position="1487"/>
        <end position="1496"/>
    </location>
</feature>
<dbReference type="SUPFAM" id="SSF75553">
    <property type="entry name" value="Smc hinge domain"/>
    <property type="match status" value="1"/>
</dbReference>
<dbReference type="GO" id="GO:0016887">
    <property type="term" value="F:ATP hydrolysis activity"/>
    <property type="evidence" value="ECO:0007669"/>
    <property type="project" value="InterPro"/>
</dbReference>
<proteinExistence type="inferred from homology"/>
<feature type="compositionally biased region" description="Gly residues" evidence="9">
    <location>
        <begin position="1145"/>
        <end position="1178"/>
    </location>
</feature>
<accession>A0A835WTB4</accession>